<evidence type="ECO:0000313" key="5">
    <source>
        <dbReference type="Proteomes" id="UP001381693"/>
    </source>
</evidence>
<accession>A0AAN9ADF5</accession>
<reference evidence="4 5" key="1">
    <citation type="submission" date="2023-11" db="EMBL/GenBank/DDBJ databases">
        <title>Halocaridina rubra genome assembly.</title>
        <authorList>
            <person name="Smith C."/>
        </authorList>
    </citation>
    <scope>NUCLEOTIDE SEQUENCE [LARGE SCALE GENOMIC DNA]</scope>
    <source>
        <strain evidence="4">EP-1</strain>
        <tissue evidence="4">Whole</tissue>
    </source>
</reference>
<feature type="region of interest" description="Disordered" evidence="1">
    <location>
        <begin position="158"/>
        <end position="199"/>
    </location>
</feature>
<feature type="compositionally biased region" description="Pro residues" evidence="1">
    <location>
        <begin position="294"/>
        <end position="306"/>
    </location>
</feature>
<protein>
    <submittedName>
        <fullName evidence="4">Uncharacterized protein</fullName>
    </submittedName>
</protein>
<organism evidence="4 5">
    <name type="scientific">Halocaridina rubra</name>
    <name type="common">Hawaiian red shrimp</name>
    <dbReference type="NCBI Taxonomy" id="373956"/>
    <lineage>
        <taxon>Eukaryota</taxon>
        <taxon>Metazoa</taxon>
        <taxon>Ecdysozoa</taxon>
        <taxon>Arthropoda</taxon>
        <taxon>Crustacea</taxon>
        <taxon>Multicrustacea</taxon>
        <taxon>Malacostraca</taxon>
        <taxon>Eumalacostraca</taxon>
        <taxon>Eucarida</taxon>
        <taxon>Decapoda</taxon>
        <taxon>Pleocyemata</taxon>
        <taxon>Caridea</taxon>
        <taxon>Atyoidea</taxon>
        <taxon>Atyidae</taxon>
        <taxon>Halocaridina</taxon>
    </lineage>
</organism>
<proteinExistence type="predicted"/>
<evidence type="ECO:0000256" key="3">
    <source>
        <dbReference type="SAM" id="SignalP"/>
    </source>
</evidence>
<dbReference type="Proteomes" id="UP001381693">
    <property type="component" value="Unassembled WGS sequence"/>
</dbReference>
<feature type="signal peptide" evidence="3">
    <location>
        <begin position="1"/>
        <end position="24"/>
    </location>
</feature>
<keyword evidence="3" id="KW-0732">Signal</keyword>
<feature type="compositionally biased region" description="Low complexity" evidence="1">
    <location>
        <begin position="474"/>
        <end position="512"/>
    </location>
</feature>
<sequence length="594" mass="65035">MAFPKMHWLQVGFFVLIFLQDLETLVIKQDSAVDTELYVAPSTYKLKDGKALPSTIIISRPFGIKEESSKDSAENDPSQGSIKIIPSRDKVTNAGDMDLKHNIKFYTLECEGGRSCSAIIPARQNHPPNPPQIPFTQTELKQYLAQFGLYDGFPYNDDYENSGTPVRPNGDESDRAFGSSQYDGSNYWPGSSYRPGYQPSKTQVVKLQPNKNVNSRPFVDFPTKMPMPNFSTRRPMLDFPNRRPESDWTRITQSHPTRKPDNKWEKIPAIRPIQNDRFSNPLSHGVNSDAILPPYGPPRPSPPPRPTTSRPAAFDGIWNRYGVSTVSQLDRDTGEWVKVSSSSTKLDQGIFDYPDTSSSGTLSPATYHAQASLTVLGISDREPHSSFSNVHANKPHKVKIPSAYPGKPPETIETDGSYVQNIASVHLPISYPLRPAAPNLLSDNPSGYAQVSVPLSILASQAILDTVSNDSSGTPSNTSKPTTTSTTTTKATTTTRPPVVTRLITTTTTTTTKPPPPAQPSEGGGSFLDNPYAVMAAVGAGLVPATFAALLPVFIGGRKRRRRRSASNTNVNPSVKFPRISENLLAEIGRRALQ</sequence>
<name>A0AAN9ADF5_HALRR</name>
<keyword evidence="2" id="KW-1133">Transmembrane helix</keyword>
<feature type="region of interest" description="Disordered" evidence="1">
    <location>
        <begin position="213"/>
        <end position="263"/>
    </location>
</feature>
<evidence type="ECO:0000256" key="2">
    <source>
        <dbReference type="SAM" id="Phobius"/>
    </source>
</evidence>
<keyword evidence="5" id="KW-1185">Reference proteome</keyword>
<comment type="caution">
    <text evidence="4">The sequence shown here is derived from an EMBL/GenBank/DDBJ whole genome shotgun (WGS) entry which is preliminary data.</text>
</comment>
<feature type="region of interest" description="Disordered" evidence="1">
    <location>
        <begin position="467"/>
        <end position="525"/>
    </location>
</feature>
<feature type="compositionally biased region" description="Polar residues" evidence="1">
    <location>
        <begin position="276"/>
        <end position="286"/>
    </location>
</feature>
<keyword evidence="2" id="KW-0472">Membrane</keyword>
<feature type="region of interest" description="Disordered" evidence="1">
    <location>
        <begin position="275"/>
        <end position="311"/>
    </location>
</feature>
<gene>
    <name evidence="4" type="ORF">SK128_016200</name>
</gene>
<keyword evidence="2" id="KW-0812">Transmembrane</keyword>
<evidence type="ECO:0000256" key="1">
    <source>
        <dbReference type="SAM" id="MobiDB-lite"/>
    </source>
</evidence>
<dbReference type="AlphaFoldDB" id="A0AAN9ADF5"/>
<feature type="transmembrane region" description="Helical" evidence="2">
    <location>
        <begin position="532"/>
        <end position="555"/>
    </location>
</feature>
<feature type="chain" id="PRO_5042822437" evidence="3">
    <location>
        <begin position="25"/>
        <end position="594"/>
    </location>
</feature>
<evidence type="ECO:0000313" key="4">
    <source>
        <dbReference type="EMBL" id="KAK7080287.1"/>
    </source>
</evidence>
<dbReference type="EMBL" id="JAXCGZ010006004">
    <property type="protein sequence ID" value="KAK7080287.1"/>
    <property type="molecule type" value="Genomic_DNA"/>
</dbReference>